<gene>
    <name evidence="2" type="ORF">JOF55_001755</name>
</gene>
<evidence type="ECO:0000313" key="3">
    <source>
        <dbReference type="Proteomes" id="UP001180845"/>
    </source>
</evidence>
<dbReference type="EMBL" id="JAVDXW010000001">
    <property type="protein sequence ID" value="MDR7301574.1"/>
    <property type="molecule type" value="Genomic_DNA"/>
</dbReference>
<feature type="signal peptide" evidence="1">
    <location>
        <begin position="1"/>
        <end position="32"/>
    </location>
</feature>
<keyword evidence="1" id="KW-0732">Signal</keyword>
<name>A0AAE3ZEK6_9ACTN</name>
<sequence length="162" mass="17328">MAGPTTGRSRQRHVHRLLVLAVLALFSVVLSACGGDETGGPETSADVGDITGQQAYFGGSDQFVGQRVTLSAEVTEVFTPTSFQLDAAEWGDDSLLVVSAQQRNNLRAGELVQVTGTVRSSFAYDQNADRYGLAADAEVYSDYEGEKYLAASSVKQQVRTTQ</sequence>
<accession>A0AAE3ZEK6</accession>
<organism evidence="2 3">
    <name type="scientific">Haloactinomyces albus</name>
    <dbReference type="NCBI Taxonomy" id="1352928"/>
    <lineage>
        <taxon>Bacteria</taxon>
        <taxon>Bacillati</taxon>
        <taxon>Actinomycetota</taxon>
        <taxon>Actinomycetes</taxon>
        <taxon>Actinopolysporales</taxon>
        <taxon>Actinopolysporaceae</taxon>
        <taxon>Haloactinomyces</taxon>
    </lineage>
</organism>
<evidence type="ECO:0000313" key="2">
    <source>
        <dbReference type="EMBL" id="MDR7301574.1"/>
    </source>
</evidence>
<dbReference type="AlphaFoldDB" id="A0AAE3ZEK6"/>
<keyword evidence="3" id="KW-1185">Reference proteome</keyword>
<proteinExistence type="predicted"/>
<comment type="caution">
    <text evidence="2">The sequence shown here is derived from an EMBL/GenBank/DDBJ whole genome shotgun (WGS) entry which is preliminary data.</text>
</comment>
<dbReference type="RefSeq" id="WP_310272303.1">
    <property type="nucleotide sequence ID" value="NZ_JAVDXW010000001.1"/>
</dbReference>
<feature type="chain" id="PRO_5042122278" evidence="1">
    <location>
        <begin position="33"/>
        <end position="162"/>
    </location>
</feature>
<reference evidence="2" key="1">
    <citation type="submission" date="2023-07" db="EMBL/GenBank/DDBJ databases">
        <title>Sequencing the genomes of 1000 actinobacteria strains.</title>
        <authorList>
            <person name="Klenk H.-P."/>
        </authorList>
    </citation>
    <scope>NUCLEOTIDE SEQUENCE</scope>
    <source>
        <strain evidence="2">DSM 45977</strain>
    </source>
</reference>
<protein>
    <submittedName>
        <fullName evidence="2">Uncharacterized protein</fullName>
    </submittedName>
</protein>
<dbReference type="Proteomes" id="UP001180845">
    <property type="component" value="Unassembled WGS sequence"/>
</dbReference>
<evidence type="ECO:0000256" key="1">
    <source>
        <dbReference type="SAM" id="SignalP"/>
    </source>
</evidence>